<accession>A0A6N7W689</accession>
<feature type="transmembrane region" description="Helical" evidence="2">
    <location>
        <begin position="1031"/>
        <end position="1050"/>
    </location>
</feature>
<gene>
    <name evidence="3" type="ORF">FYJ24_09010</name>
</gene>
<organism evidence="3 4">
    <name type="scientific">Scrofimicrobium canadense</name>
    <dbReference type="NCBI Taxonomy" id="2652290"/>
    <lineage>
        <taxon>Bacteria</taxon>
        <taxon>Bacillati</taxon>
        <taxon>Actinomycetota</taxon>
        <taxon>Actinomycetes</taxon>
        <taxon>Actinomycetales</taxon>
        <taxon>Actinomycetaceae</taxon>
        <taxon>Scrofimicrobium</taxon>
    </lineage>
</organism>
<protein>
    <submittedName>
        <fullName evidence="3">Uncharacterized protein</fullName>
    </submittedName>
</protein>
<keyword evidence="2" id="KW-0812">Transmembrane</keyword>
<feature type="compositionally biased region" description="Polar residues" evidence="1">
    <location>
        <begin position="43"/>
        <end position="74"/>
    </location>
</feature>
<proteinExistence type="predicted"/>
<feature type="region of interest" description="Disordered" evidence="1">
    <location>
        <begin position="41"/>
        <end position="77"/>
    </location>
</feature>
<dbReference type="RefSeq" id="WP_154545656.1">
    <property type="nucleotide sequence ID" value="NZ_VULO01000010.1"/>
</dbReference>
<dbReference type="EMBL" id="VULO01000010">
    <property type="protein sequence ID" value="MSS84901.1"/>
    <property type="molecule type" value="Genomic_DNA"/>
</dbReference>
<keyword evidence="2" id="KW-0472">Membrane</keyword>
<evidence type="ECO:0000313" key="4">
    <source>
        <dbReference type="Proteomes" id="UP000470875"/>
    </source>
</evidence>
<evidence type="ECO:0000256" key="2">
    <source>
        <dbReference type="SAM" id="Phobius"/>
    </source>
</evidence>
<comment type="caution">
    <text evidence="3">The sequence shown here is derived from an EMBL/GenBank/DDBJ whole genome shotgun (WGS) entry which is preliminary data.</text>
</comment>
<evidence type="ECO:0000256" key="1">
    <source>
        <dbReference type="SAM" id="MobiDB-lite"/>
    </source>
</evidence>
<evidence type="ECO:0000313" key="3">
    <source>
        <dbReference type="EMBL" id="MSS84901.1"/>
    </source>
</evidence>
<dbReference type="AlphaFoldDB" id="A0A6N7W689"/>
<sequence length="1058" mass="113683">MTYSKTYPRQKRGSLLLISLLLALLGLPAITNAEAISAEISESPPSTTSASNHQQSGGHHLPSSQHSSLETSGSDMVDEVDESLPLFSPDGPLTRALSPIVGPIQADGAPRTGVGYEWNRQIGNATWHWLGAQTTGNGLEWCTNLDSLSPTGPGDILLNPTPNPVQGFQNDYWTITPAQMGYIFKNHQENNAETRAAISWLVHGLYETGAGRAHAGALVGDVLNHAPAISNRAKELINEARTSAVVAVKVDDVTVTPSKMGFTLSSFGVKSESGAWVDGIPFKVTLTGPAVFDNGSQTYSGTTSSGLTLSGHSTGNGTAHAKYEFFPNWVGIMLRERLGTQTTLTMQPGNPAWLPGEGRPFDLVFDFQPVVSSVVTSKFVAAGSDFVDTISMKADSSYGDGTWTQVDGKPVPATVTTDVYYAGSVAPTVSDEVPADAVKVGSVSSTFNGAGDQKITVPTDGRGGYFVAKTRFEKNAQPEKWRQYFHGDATYQWGLASETTVMQVTPTITTKASDKRVEAGVETSDMVTIHLKEGEKWPTGATLKAKGTRYGPFSTPLPQSSTVPASAPVAGTADLEFTANGQTKSVPWSADTSGVYTWVWQIDKDTQTNPDLWATSFRDDFMIHAETTVVPWNIEHSSMAREYNVHVDGRAFDTVNISNLPGDHGTYEGDDYWMADVKEARVVVYDAGPDTDWANQDEEIPPHAQIHWETTVEAVNGVFNIGYDDNNPITSFNPGHDYVFVYHFEGDDRVNSFHSPFNDILERFHVPGQTPVPPTVATQAQKDVMVGEPFGDTALVMGDVEEGSTLVFEAFGPQPEDETPSCEAPFFTSDPIAVSGAGYYDSPTTTVDKPGVVYWMETLYGPDGSIIHTGTCGVPSETTTVIPYEPHISTTAVAGADNPMVGDEIWDTLNAGWKSPDGHDVTDPAVTPWPYPVGSTTTVDLYWADHQDNLTCQGDPLWSADPVNLVEGTTKYTTNKYTTDKAGVYTFVETTRNPEGVIVSQGTCGDPDETLTIGTPPPPPALAKTGSSGTWLLGGFSVSLFVLGAGLRAFHKYQSKAK</sequence>
<keyword evidence="4" id="KW-1185">Reference proteome</keyword>
<name>A0A6N7W689_9ACTO</name>
<keyword evidence="2" id="KW-1133">Transmembrane helix</keyword>
<reference evidence="3 4" key="1">
    <citation type="submission" date="2019-08" db="EMBL/GenBank/DDBJ databases">
        <title>In-depth cultivation of the pig gut microbiome towards novel bacterial diversity and tailored functional studies.</title>
        <authorList>
            <person name="Wylensek D."/>
            <person name="Hitch T.C.A."/>
            <person name="Clavel T."/>
        </authorList>
    </citation>
    <scope>NUCLEOTIDE SEQUENCE [LARGE SCALE GENOMIC DNA]</scope>
    <source>
        <strain evidence="3 4">WB03_NA08</strain>
    </source>
</reference>
<dbReference type="Proteomes" id="UP000470875">
    <property type="component" value="Unassembled WGS sequence"/>
</dbReference>